<feature type="region of interest" description="Disordered" evidence="1">
    <location>
        <begin position="26"/>
        <end position="45"/>
    </location>
</feature>
<accession>A0A069AUX2</accession>
<dbReference type="EMBL" id="LK933387">
    <property type="protein sequence ID" value="CDT73307.1"/>
    <property type="molecule type" value="Genomic_DNA"/>
</dbReference>
<sequence>MFKSDSTTESILLQTALGGKTVFFSSVSSDHPPAPWKSSGINTTI</sequence>
<protein>
    <submittedName>
        <fullName evidence="2">Uncharacterized protein</fullName>
    </submittedName>
</protein>
<proteinExistence type="predicted"/>
<gene>
    <name evidence="2" type="ORF">BN1095_6840001</name>
</gene>
<reference evidence="2" key="1">
    <citation type="submission" date="2014-07" db="EMBL/GenBank/DDBJ databases">
        <authorList>
            <person name="Monot Marc"/>
        </authorList>
    </citation>
    <scope>NUCLEOTIDE SEQUENCE</scope>
    <source>
        <strain evidence="2">7032989</strain>
    </source>
</reference>
<name>A0A069AUX2_CLODI</name>
<dbReference type="AlphaFoldDB" id="A0A069AUX2"/>
<evidence type="ECO:0000313" key="2">
    <source>
        <dbReference type="EMBL" id="CDT73307.1"/>
    </source>
</evidence>
<organism evidence="2">
    <name type="scientific">Clostridioides difficile</name>
    <name type="common">Peptoclostridium difficile</name>
    <dbReference type="NCBI Taxonomy" id="1496"/>
    <lineage>
        <taxon>Bacteria</taxon>
        <taxon>Bacillati</taxon>
        <taxon>Bacillota</taxon>
        <taxon>Clostridia</taxon>
        <taxon>Peptostreptococcales</taxon>
        <taxon>Peptostreptococcaceae</taxon>
        <taxon>Clostridioides</taxon>
    </lineage>
</organism>
<evidence type="ECO:0000256" key="1">
    <source>
        <dbReference type="SAM" id="MobiDB-lite"/>
    </source>
</evidence>